<reference evidence="3" key="1">
    <citation type="submission" date="2023-06" db="EMBL/GenBank/DDBJ databases">
        <title>Genome-scale phylogeny and comparative genomics of the fungal order Sordariales.</title>
        <authorList>
            <consortium name="Lawrence Berkeley National Laboratory"/>
            <person name="Hensen N."/>
            <person name="Bonometti L."/>
            <person name="Westerberg I."/>
            <person name="Brannstrom I.O."/>
            <person name="Guillou S."/>
            <person name="Cros-Aarteil S."/>
            <person name="Calhoun S."/>
            <person name="Haridas S."/>
            <person name="Kuo A."/>
            <person name="Mondo S."/>
            <person name="Pangilinan J."/>
            <person name="Riley R."/>
            <person name="Labutti K."/>
            <person name="Andreopoulos B."/>
            <person name="Lipzen A."/>
            <person name="Chen C."/>
            <person name="Yanf M."/>
            <person name="Daum C."/>
            <person name="Ng V."/>
            <person name="Clum A."/>
            <person name="Steindorff A."/>
            <person name="Ohm R."/>
            <person name="Martin F."/>
            <person name="Silar P."/>
            <person name="Natvig D."/>
            <person name="Lalanne C."/>
            <person name="Gautier V."/>
            <person name="Ament-Velasquez S.L."/>
            <person name="Kruys A."/>
            <person name="Hutchinson M.I."/>
            <person name="Powell A.J."/>
            <person name="Barry K."/>
            <person name="Miller A.N."/>
            <person name="Grigoriev I.V."/>
            <person name="Debuchy R."/>
            <person name="Gladieux P."/>
            <person name="Thoren M.H."/>
            <person name="Johannesson H."/>
        </authorList>
    </citation>
    <scope>NUCLEOTIDE SEQUENCE</scope>
    <source>
        <strain evidence="3">CBS 307.81</strain>
    </source>
</reference>
<organism evidence="3 4">
    <name type="scientific">Cercophora samala</name>
    <dbReference type="NCBI Taxonomy" id="330535"/>
    <lineage>
        <taxon>Eukaryota</taxon>
        <taxon>Fungi</taxon>
        <taxon>Dikarya</taxon>
        <taxon>Ascomycota</taxon>
        <taxon>Pezizomycotina</taxon>
        <taxon>Sordariomycetes</taxon>
        <taxon>Sordariomycetidae</taxon>
        <taxon>Sordariales</taxon>
        <taxon>Lasiosphaeriaceae</taxon>
        <taxon>Cercophora</taxon>
    </lineage>
</organism>
<dbReference type="AlphaFoldDB" id="A0AA39ZH58"/>
<keyword evidence="2" id="KW-1133">Transmembrane helix</keyword>
<dbReference type="InterPro" id="IPR052413">
    <property type="entry name" value="SUR7_domain"/>
</dbReference>
<dbReference type="Pfam" id="PF06687">
    <property type="entry name" value="SUR7"/>
    <property type="match status" value="1"/>
</dbReference>
<gene>
    <name evidence="3" type="ORF">QBC41DRAFT_344996</name>
</gene>
<dbReference type="GO" id="GO:0051285">
    <property type="term" value="C:cell cortex of cell tip"/>
    <property type="evidence" value="ECO:0007669"/>
    <property type="project" value="TreeGrafter"/>
</dbReference>
<feature type="region of interest" description="Disordered" evidence="1">
    <location>
        <begin position="278"/>
        <end position="299"/>
    </location>
</feature>
<feature type="transmembrane region" description="Helical" evidence="2">
    <location>
        <begin position="146"/>
        <end position="170"/>
    </location>
</feature>
<evidence type="ECO:0000313" key="4">
    <source>
        <dbReference type="Proteomes" id="UP001174997"/>
    </source>
</evidence>
<dbReference type="Proteomes" id="UP001174997">
    <property type="component" value="Unassembled WGS sequence"/>
</dbReference>
<feature type="transmembrane region" description="Helical" evidence="2">
    <location>
        <begin position="236"/>
        <end position="256"/>
    </location>
</feature>
<sequence length="299" mass="34211">MEDYEILLLNTSSITDWGKTHFHTKTSTTASLHLDIRKIKVADDSEDELNDDRLKDNTNLPKREGPPYDFYSLHGTGICMGWFLPRPDDPAPHREVQNCITGYFTDDGLDLYDLLVKHTNGAIEAFTDAGNVKANLKTLYGAHKTFTLMFTIAVGVYGIFGFFTTWFAIYNPLRHKRAKSDRHKIIIWSHWIASIICGMLGLLSGIVGLGMGNVAAAQIQQHWANYDITATTGSKWLPVLWTSVGMMMLVWVWWNWMWMRLLGLRVIWCCVKDRGDFGDEDTESDDERGSFDMHEKYRS</sequence>
<dbReference type="GO" id="GO:0005886">
    <property type="term" value="C:plasma membrane"/>
    <property type="evidence" value="ECO:0007669"/>
    <property type="project" value="InterPro"/>
</dbReference>
<dbReference type="EMBL" id="JAULSY010000025">
    <property type="protein sequence ID" value="KAK0670964.1"/>
    <property type="molecule type" value="Genomic_DNA"/>
</dbReference>
<feature type="compositionally biased region" description="Basic and acidic residues" evidence="1">
    <location>
        <begin position="287"/>
        <end position="299"/>
    </location>
</feature>
<keyword evidence="4" id="KW-1185">Reference proteome</keyword>
<evidence type="ECO:0000256" key="1">
    <source>
        <dbReference type="SAM" id="MobiDB-lite"/>
    </source>
</evidence>
<keyword evidence="2" id="KW-0812">Transmembrane</keyword>
<dbReference type="PANTHER" id="PTHR28019:SF2">
    <property type="entry name" value="CELL MEMBRANE PROTEIN YLR413W-RELATED"/>
    <property type="match status" value="1"/>
</dbReference>
<name>A0AA39ZH58_9PEZI</name>
<dbReference type="GO" id="GO:0031505">
    <property type="term" value="P:fungal-type cell wall organization"/>
    <property type="evidence" value="ECO:0007669"/>
    <property type="project" value="TreeGrafter"/>
</dbReference>
<comment type="caution">
    <text evidence="3">The sequence shown here is derived from an EMBL/GenBank/DDBJ whole genome shotgun (WGS) entry which is preliminary data.</text>
</comment>
<evidence type="ECO:0000313" key="3">
    <source>
        <dbReference type="EMBL" id="KAK0670964.1"/>
    </source>
</evidence>
<dbReference type="PANTHER" id="PTHR28019">
    <property type="entry name" value="CELL MEMBRANE PROTEIN YLR413W-RELATED"/>
    <property type="match status" value="1"/>
</dbReference>
<keyword evidence="2" id="KW-0472">Membrane</keyword>
<protein>
    <submittedName>
        <fullName evidence="3">Uncharacterized protein</fullName>
    </submittedName>
</protein>
<proteinExistence type="predicted"/>
<dbReference type="InterPro" id="IPR009571">
    <property type="entry name" value="SUR7/Rim9-like_fungi"/>
</dbReference>
<evidence type="ECO:0000256" key="2">
    <source>
        <dbReference type="SAM" id="Phobius"/>
    </source>
</evidence>
<accession>A0AA39ZH58</accession>
<feature type="transmembrane region" description="Helical" evidence="2">
    <location>
        <begin position="191"/>
        <end position="216"/>
    </location>
</feature>